<organism evidence="2">
    <name type="scientific">marine sediment metagenome</name>
    <dbReference type="NCBI Taxonomy" id="412755"/>
    <lineage>
        <taxon>unclassified sequences</taxon>
        <taxon>metagenomes</taxon>
        <taxon>ecological metagenomes</taxon>
    </lineage>
</organism>
<accession>X0URR2</accession>
<sequence length="57" mass="6019">MKNSSIIGVVFALLVGALLGGWLIYKFKPVPNGMVLVPQSTVDSLAAYVVLADSLEI</sequence>
<feature type="non-terminal residue" evidence="2">
    <location>
        <position position="57"/>
    </location>
</feature>
<dbReference type="AlphaFoldDB" id="X0URR2"/>
<feature type="transmembrane region" description="Helical" evidence="1">
    <location>
        <begin position="6"/>
        <end position="25"/>
    </location>
</feature>
<name>X0URR2_9ZZZZ</name>
<keyword evidence="1" id="KW-0472">Membrane</keyword>
<keyword evidence="1" id="KW-1133">Transmembrane helix</keyword>
<evidence type="ECO:0000313" key="2">
    <source>
        <dbReference type="EMBL" id="GAG08509.1"/>
    </source>
</evidence>
<dbReference type="EMBL" id="BARS01027137">
    <property type="protein sequence ID" value="GAG08509.1"/>
    <property type="molecule type" value="Genomic_DNA"/>
</dbReference>
<keyword evidence="1" id="KW-0812">Transmembrane</keyword>
<comment type="caution">
    <text evidence="2">The sequence shown here is derived from an EMBL/GenBank/DDBJ whole genome shotgun (WGS) entry which is preliminary data.</text>
</comment>
<protein>
    <submittedName>
        <fullName evidence="2">Uncharacterized protein</fullName>
    </submittedName>
</protein>
<gene>
    <name evidence="2" type="ORF">S01H1_42658</name>
</gene>
<proteinExistence type="predicted"/>
<evidence type="ECO:0000256" key="1">
    <source>
        <dbReference type="SAM" id="Phobius"/>
    </source>
</evidence>
<reference evidence="2" key="1">
    <citation type="journal article" date="2014" name="Front. Microbiol.">
        <title>High frequency of phylogenetically diverse reductive dehalogenase-homologous genes in deep subseafloor sedimentary metagenomes.</title>
        <authorList>
            <person name="Kawai M."/>
            <person name="Futagami T."/>
            <person name="Toyoda A."/>
            <person name="Takaki Y."/>
            <person name="Nishi S."/>
            <person name="Hori S."/>
            <person name="Arai W."/>
            <person name="Tsubouchi T."/>
            <person name="Morono Y."/>
            <person name="Uchiyama I."/>
            <person name="Ito T."/>
            <person name="Fujiyama A."/>
            <person name="Inagaki F."/>
            <person name="Takami H."/>
        </authorList>
    </citation>
    <scope>NUCLEOTIDE SEQUENCE</scope>
    <source>
        <strain evidence="2">Expedition CK06-06</strain>
    </source>
</reference>